<keyword evidence="4" id="KW-0238">DNA-binding</keyword>
<dbReference type="Proteomes" id="UP001213664">
    <property type="component" value="Chromosome"/>
</dbReference>
<sequence>MSRVGYARVSSVGQSLEIQQEQLRAAGCDEVFAEKRSGTSTSGRHALDEALRWVRKGDVLVVTRLDRLARSLSDLSKIVDQLTAKEVGFQCLQQGAVDTTKPEGRLMLQLLGSFAEFETAIRKERQMEGIEKAKADGRYRGRPPSIDVPEVLRLLATGMGPAAVAKTLGIARASVYRVKSSGGIEVPVSV</sequence>
<comment type="similarity">
    <text evidence="1">Belongs to the site-specific recombinase resolvase family.</text>
</comment>
<dbReference type="InterPro" id="IPR009057">
    <property type="entry name" value="Homeodomain-like_sf"/>
</dbReference>
<proteinExistence type="inferred from homology"/>
<evidence type="ECO:0000256" key="5">
    <source>
        <dbReference type="ARBA" id="ARBA00023172"/>
    </source>
</evidence>
<feature type="active site" description="O-(5'-phospho-DNA)-serine intermediate" evidence="6 7">
    <location>
        <position position="10"/>
    </location>
</feature>
<evidence type="ECO:0000256" key="4">
    <source>
        <dbReference type="ARBA" id="ARBA00023125"/>
    </source>
</evidence>
<dbReference type="PROSITE" id="PS51736">
    <property type="entry name" value="RECOMBINASES_3"/>
    <property type="match status" value="1"/>
</dbReference>
<keyword evidence="5" id="KW-0233">DNA recombination</keyword>
<dbReference type="SUPFAM" id="SSF53041">
    <property type="entry name" value="Resolvase-like"/>
    <property type="match status" value="1"/>
</dbReference>
<evidence type="ECO:0000256" key="3">
    <source>
        <dbReference type="ARBA" id="ARBA00023100"/>
    </source>
</evidence>
<dbReference type="SUPFAM" id="SSF46689">
    <property type="entry name" value="Homeodomain-like"/>
    <property type="match status" value="1"/>
</dbReference>
<evidence type="ECO:0000259" key="8">
    <source>
        <dbReference type="PROSITE" id="PS51736"/>
    </source>
</evidence>
<dbReference type="PROSITE" id="PS00397">
    <property type="entry name" value="RECOMBINASES_1"/>
    <property type="match status" value="1"/>
</dbReference>
<accession>A0AAJ5WZW7</accession>
<gene>
    <name evidence="9" type="ORF">P0Y50_13805</name>
</gene>
<name>A0AAJ5WZW7_9CAUL</name>
<dbReference type="InterPro" id="IPR006119">
    <property type="entry name" value="Resolv_N"/>
</dbReference>
<dbReference type="EMBL" id="CP119326">
    <property type="protein sequence ID" value="WEK39593.1"/>
    <property type="molecule type" value="Genomic_DNA"/>
</dbReference>
<dbReference type="Pfam" id="PF02796">
    <property type="entry name" value="HTH_7"/>
    <property type="match status" value="1"/>
</dbReference>
<evidence type="ECO:0000256" key="6">
    <source>
        <dbReference type="PIRSR" id="PIRSR606118-50"/>
    </source>
</evidence>
<keyword evidence="3" id="KW-0230">DNA invertase</keyword>
<evidence type="ECO:0000313" key="10">
    <source>
        <dbReference type="Proteomes" id="UP001213664"/>
    </source>
</evidence>
<evidence type="ECO:0000256" key="1">
    <source>
        <dbReference type="ARBA" id="ARBA00009913"/>
    </source>
</evidence>
<feature type="domain" description="Resolvase/invertase-type recombinase catalytic" evidence="8">
    <location>
        <begin position="2"/>
        <end position="137"/>
    </location>
</feature>
<evidence type="ECO:0000313" key="9">
    <source>
        <dbReference type="EMBL" id="WEK39593.1"/>
    </source>
</evidence>
<evidence type="ECO:0000256" key="2">
    <source>
        <dbReference type="ARBA" id="ARBA00022908"/>
    </source>
</evidence>
<protein>
    <submittedName>
        <fullName evidence="9">Recombinase family protein</fullName>
    </submittedName>
</protein>
<dbReference type="Gene3D" id="3.40.50.1390">
    <property type="entry name" value="Resolvase, N-terminal catalytic domain"/>
    <property type="match status" value="1"/>
</dbReference>
<dbReference type="Gene3D" id="1.10.10.60">
    <property type="entry name" value="Homeodomain-like"/>
    <property type="match status" value="1"/>
</dbReference>
<dbReference type="InterPro" id="IPR006120">
    <property type="entry name" value="Resolvase_HTH_dom"/>
</dbReference>
<reference evidence="9" key="1">
    <citation type="submission" date="2023-03" db="EMBL/GenBank/DDBJ databases">
        <title>Andean soil-derived lignocellulolytic bacterial consortium as a source of novel taxa and putative plastic-active enzymes.</title>
        <authorList>
            <person name="Diaz-Garcia L."/>
            <person name="Chuvochina M."/>
            <person name="Feuerriegel G."/>
            <person name="Bunk B."/>
            <person name="Sproer C."/>
            <person name="Streit W.R."/>
            <person name="Rodriguez L.M."/>
            <person name="Overmann J."/>
            <person name="Jimenez D.J."/>
        </authorList>
    </citation>
    <scope>NUCLEOTIDE SEQUENCE</scope>
    <source>
        <strain evidence="9">MAG 833</strain>
    </source>
</reference>
<dbReference type="InterPro" id="IPR050639">
    <property type="entry name" value="SSR_resolvase"/>
</dbReference>
<dbReference type="GO" id="GO:0003677">
    <property type="term" value="F:DNA binding"/>
    <property type="evidence" value="ECO:0007669"/>
    <property type="project" value="UniProtKB-KW"/>
</dbReference>
<dbReference type="PROSITE" id="PS00398">
    <property type="entry name" value="RECOMBINASES_2"/>
    <property type="match status" value="1"/>
</dbReference>
<dbReference type="Pfam" id="PF00239">
    <property type="entry name" value="Resolvase"/>
    <property type="match status" value="1"/>
</dbReference>
<dbReference type="PANTHER" id="PTHR30461">
    <property type="entry name" value="DNA-INVERTASE FROM LAMBDOID PROPHAGE"/>
    <property type="match status" value="1"/>
</dbReference>
<dbReference type="SMART" id="SM00857">
    <property type="entry name" value="Resolvase"/>
    <property type="match status" value="1"/>
</dbReference>
<dbReference type="AlphaFoldDB" id="A0AAJ5WZW7"/>
<dbReference type="PANTHER" id="PTHR30461:SF26">
    <property type="entry name" value="RESOLVASE HOMOLOG YNEB"/>
    <property type="match status" value="1"/>
</dbReference>
<dbReference type="GO" id="GO:0000150">
    <property type="term" value="F:DNA strand exchange activity"/>
    <property type="evidence" value="ECO:0007669"/>
    <property type="project" value="UniProtKB-KW"/>
</dbReference>
<dbReference type="InterPro" id="IPR006118">
    <property type="entry name" value="Recombinase_CS"/>
</dbReference>
<dbReference type="InterPro" id="IPR036162">
    <property type="entry name" value="Resolvase-like_N_sf"/>
</dbReference>
<organism evidence="9 10">
    <name type="scientific">Candidatus Brevundimonas colombiensis</name>
    <dbReference type="NCBI Taxonomy" id="3121376"/>
    <lineage>
        <taxon>Bacteria</taxon>
        <taxon>Pseudomonadati</taxon>
        <taxon>Pseudomonadota</taxon>
        <taxon>Alphaproteobacteria</taxon>
        <taxon>Caulobacterales</taxon>
        <taxon>Caulobacteraceae</taxon>
        <taxon>Brevundimonas</taxon>
    </lineage>
</organism>
<dbReference type="CDD" id="cd03768">
    <property type="entry name" value="SR_ResInv"/>
    <property type="match status" value="1"/>
</dbReference>
<dbReference type="FunFam" id="3.40.50.1390:FF:000001">
    <property type="entry name" value="DNA recombinase"/>
    <property type="match status" value="1"/>
</dbReference>
<evidence type="ECO:0000256" key="7">
    <source>
        <dbReference type="PROSITE-ProRule" id="PRU10137"/>
    </source>
</evidence>
<dbReference type="GO" id="GO:0015074">
    <property type="term" value="P:DNA integration"/>
    <property type="evidence" value="ECO:0007669"/>
    <property type="project" value="UniProtKB-KW"/>
</dbReference>
<keyword evidence="2" id="KW-0229">DNA integration</keyword>